<dbReference type="Proteomes" id="UP000823636">
    <property type="component" value="Unassembled WGS sequence"/>
</dbReference>
<dbReference type="PANTHER" id="PTHR44943:SF4">
    <property type="entry name" value="TPR REPEAT-CONTAINING PROTEIN MJ0798"/>
    <property type="match status" value="1"/>
</dbReference>
<evidence type="ECO:0000313" key="4">
    <source>
        <dbReference type="EMBL" id="MBO8438987.1"/>
    </source>
</evidence>
<dbReference type="PANTHER" id="PTHR44943">
    <property type="entry name" value="CELLULOSE SYNTHASE OPERON PROTEIN C"/>
    <property type="match status" value="1"/>
</dbReference>
<evidence type="ECO:0000256" key="1">
    <source>
        <dbReference type="ARBA" id="ARBA00022737"/>
    </source>
</evidence>
<dbReference type="Pfam" id="PF13432">
    <property type="entry name" value="TPR_16"/>
    <property type="match status" value="1"/>
</dbReference>
<name>A0A9D9E580_9BACT</name>
<dbReference type="InterPro" id="IPR051685">
    <property type="entry name" value="Ycf3/AcsC/BcsC/TPR_MFPF"/>
</dbReference>
<protein>
    <submittedName>
        <fullName evidence="4">Tetratricopeptide repeat protein</fullName>
    </submittedName>
</protein>
<dbReference type="EMBL" id="JADIMW010000088">
    <property type="protein sequence ID" value="MBO8438987.1"/>
    <property type="molecule type" value="Genomic_DNA"/>
</dbReference>
<evidence type="ECO:0000256" key="2">
    <source>
        <dbReference type="ARBA" id="ARBA00022803"/>
    </source>
</evidence>
<dbReference type="Gene3D" id="1.25.40.10">
    <property type="entry name" value="Tetratricopeptide repeat domain"/>
    <property type="match status" value="2"/>
</dbReference>
<feature type="repeat" description="TPR" evidence="3">
    <location>
        <begin position="27"/>
        <end position="60"/>
    </location>
</feature>
<accession>A0A9D9E580</accession>
<evidence type="ECO:0000256" key="3">
    <source>
        <dbReference type="PROSITE-ProRule" id="PRU00339"/>
    </source>
</evidence>
<keyword evidence="1" id="KW-0677">Repeat</keyword>
<feature type="repeat" description="TPR" evidence="3">
    <location>
        <begin position="196"/>
        <end position="229"/>
    </location>
</feature>
<dbReference type="AlphaFoldDB" id="A0A9D9E580"/>
<gene>
    <name evidence="4" type="ORF">IAC54_08875</name>
</gene>
<evidence type="ECO:0000313" key="5">
    <source>
        <dbReference type="Proteomes" id="UP000823636"/>
    </source>
</evidence>
<reference evidence="4" key="2">
    <citation type="journal article" date="2021" name="PeerJ">
        <title>Extensive microbial diversity within the chicken gut microbiome revealed by metagenomics and culture.</title>
        <authorList>
            <person name="Gilroy R."/>
            <person name="Ravi A."/>
            <person name="Getino M."/>
            <person name="Pursley I."/>
            <person name="Horton D.L."/>
            <person name="Alikhan N.F."/>
            <person name="Baker D."/>
            <person name="Gharbi K."/>
            <person name="Hall N."/>
            <person name="Watson M."/>
            <person name="Adriaenssens E.M."/>
            <person name="Foster-Nyarko E."/>
            <person name="Jarju S."/>
            <person name="Secka A."/>
            <person name="Antonio M."/>
            <person name="Oren A."/>
            <person name="Chaudhuri R.R."/>
            <person name="La Ragione R."/>
            <person name="Hildebrand F."/>
            <person name="Pallen M.J."/>
        </authorList>
    </citation>
    <scope>NUCLEOTIDE SEQUENCE</scope>
    <source>
        <strain evidence="4">G3-4614</strain>
    </source>
</reference>
<sequence length="472" mass="54697">MGDNRNSDLLSRYEKMLRGEANSYFDTEEFYDIASEYEYMGYMDDALRAVENGLRFHPNTDILLAKRARYLLSLDRVDEAREMVIRVRIDNEDSFFVKVGLLFNDSDFDEGIAKMRLWLEMPDITADRCIDALELSSDYEVVDLSLPMILKYAERLPVRQRRDMLEDFLSILEEDGYMKERCLVYEKILDMEPFSGNYWREAFWAYMDAGNYAKAVEAIDYAIAVSPDDSSLLCEKADCLFRMGDFRRAADIISKNISRMEDKSYPYEILAGCFTNMGNCMASDRVLDIAQEIYPDNYKYWYLRAENRLYSDDADYNKCIEYLKYALRISPDDENVSLLLAKVYFKMEKYSDARALLGRLIDLNKADAKVYMLLGDVELKAGFPDMAIGYYKKALEFESFNADAFVKLVNAYSQVEDVENMIKAIDELELLIDSGQDKDGMNNDETVKGAKEIRKAIELIKSMLRNGMDGMI</sequence>
<dbReference type="SMART" id="SM00028">
    <property type="entry name" value="TPR"/>
    <property type="match status" value="6"/>
</dbReference>
<dbReference type="PROSITE" id="PS50005">
    <property type="entry name" value="TPR"/>
    <property type="match status" value="3"/>
</dbReference>
<reference evidence="4" key="1">
    <citation type="submission" date="2020-10" db="EMBL/GenBank/DDBJ databases">
        <authorList>
            <person name="Gilroy R."/>
        </authorList>
    </citation>
    <scope>NUCLEOTIDE SEQUENCE</scope>
    <source>
        <strain evidence="4">G3-4614</strain>
    </source>
</reference>
<keyword evidence="2 3" id="KW-0802">TPR repeat</keyword>
<feature type="repeat" description="TPR" evidence="3">
    <location>
        <begin position="368"/>
        <end position="401"/>
    </location>
</feature>
<organism evidence="4 5">
    <name type="scientific">Candidatus Caccoplasma merdipullorum</name>
    <dbReference type="NCBI Taxonomy" id="2840718"/>
    <lineage>
        <taxon>Bacteria</taxon>
        <taxon>Pseudomonadati</taxon>
        <taxon>Bacteroidota</taxon>
        <taxon>Bacteroidia</taxon>
        <taxon>Bacteroidales</taxon>
        <taxon>Bacteroidaceae</taxon>
        <taxon>Bacteroidaceae incertae sedis</taxon>
        <taxon>Candidatus Caccoplasma</taxon>
    </lineage>
</organism>
<comment type="caution">
    <text evidence="4">The sequence shown here is derived from an EMBL/GenBank/DDBJ whole genome shotgun (WGS) entry which is preliminary data.</text>
</comment>
<proteinExistence type="predicted"/>
<dbReference type="Pfam" id="PF14559">
    <property type="entry name" value="TPR_19"/>
    <property type="match status" value="1"/>
</dbReference>
<dbReference type="InterPro" id="IPR011990">
    <property type="entry name" value="TPR-like_helical_dom_sf"/>
</dbReference>
<dbReference type="SUPFAM" id="SSF48452">
    <property type="entry name" value="TPR-like"/>
    <property type="match status" value="2"/>
</dbReference>
<dbReference type="InterPro" id="IPR019734">
    <property type="entry name" value="TPR_rpt"/>
</dbReference>